<comment type="caution">
    <text evidence="1">The sequence shown here is derived from an EMBL/GenBank/DDBJ whole genome shotgun (WGS) entry which is preliminary data.</text>
</comment>
<organism evidence="1 2">
    <name type="scientific">Legionella bononiensis</name>
    <dbReference type="NCBI Taxonomy" id="2793102"/>
    <lineage>
        <taxon>Bacteria</taxon>
        <taxon>Pseudomonadati</taxon>
        <taxon>Pseudomonadota</taxon>
        <taxon>Gammaproteobacteria</taxon>
        <taxon>Legionellales</taxon>
        <taxon>Legionellaceae</taxon>
        <taxon>Legionella</taxon>
    </lineage>
</organism>
<evidence type="ECO:0000313" key="1">
    <source>
        <dbReference type="EMBL" id="MBL7526185.1"/>
    </source>
</evidence>
<dbReference type="Proteomes" id="UP000809910">
    <property type="component" value="Unassembled WGS sequence"/>
</dbReference>
<protein>
    <submittedName>
        <fullName evidence="1">Uncharacterized protein</fullName>
    </submittedName>
</protein>
<accession>A0ABS1WAA7</accession>
<dbReference type="RefSeq" id="WP_203110769.1">
    <property type="nucleotide sequence ID" value="NZ_JADOBG010000019.1"/>
</dbReference>
<reference evidence="1 2" key="1">
    <citation type="submission" date="2020-12" db="EMBL/GenBank/DDBJ databases">
        <title>WGS of Legionella: environmental sample.</title>
        <authorList>
            <person name="Cristino S."/>
            <person name="Girolamini L."/>
            <person name="Salaris S."/>
            <person name="Pascale M.R."/>
            <person name="Mazzotta M."/>
            <person name="Orsini M."/>
            <person name="Grottola A."/>
        </authorList>
    </citation>
    <scope>NUCLEOTIDE SEQUENCE [LARGE SCALE GENOMIC DNA]</scope>
    <source>
        <strain evidence="1 2">30cs62</strain>
    </source>
</reference>
<evidence type="ECO:0000313" key="2">
    <source>
        <dbReference type="Proteomes" id="UP000809910"/>
    </source>
</evidence>
<keyword evidence="2" id="KW-1185">Reference proteome</keyword>
<name>A0ABS1WAA7_9GAMM</name>
<gene>
    <name evidence="1" type="ORF">I5282_06330</name>
</gene>
<sequence length="144" mass="16338">MKLMIKINMIIWIFFFTILSHAQNDSIQCPTLSELGVTQFNEENFNLPLPKASDQTLCGLHSDGYSCYCAWNVTKEHYAQGWLIIITLLSKDGEDALLNLNQSEIFYNPSVYDSILGCHGSLGTIEWNLYSSDSLSAKRYRNEG</sequence>
<proteinExistence type="predicted"/>
<dbReference type="EMBL" id="JADWVN010000009">
    <property type="protein sequence ID" value="MBL7526185.1"/>
    <property type="molecule type" value="Genomic_DNA"/>
</dbReference>